<dbReference type="PRINTS" id="PR00344">
    <property type="entry name" value="BCTRLSENSOR"/>
</dbReference>
<evidence type="ECO:0000256" key="1">
    <source>
        <dbReference type="ARBA" id="ARBA00000085"/>
    </source>
</evidence>
<reference evidence="16 17" key="1">
    <citation type="submission" date="2019-07" db="EMBL/GenBank/DDBJ databases">
        <authorList>
            <person name="Kim J."/>
        </authorList>
    </citation>
    <scope>NUCLEOTIDE SEQUENCE [LARGE SCALE GENOMIC DNA]</scope>
    <source>
        <strain evidence="16 17">JC52</strain>
    </source>
</reference>
<dbReference type="Pfam" id="PF02743">
    <property type="entry name" value="dCache_1"/>
    <property type="match status" value="1"/>
</dbReference>
<comment type="catalytic activity">
    <reaction evidence="1">
        <text>ATP + protein L-histidine = ADP + protein N-phospho-L-histidine.</text>
        <dbReference type="EC" id="2.7.13.3"/>
    </reaction>
</comment>
<evidence type="ECO:0000256" key="9">
    <source>
        <dbReference type="ARBA" id="ARBA00022777"/>
    </source>
</evidence>
<protein>
    <recommendedName>
        <fullName evidence="3">histidine kinase</fullName>
        <ecNumber evidence="3">2.7.13.3</ecNumber>
    </recommendedName>
</protein>
<feature type="transmembrane region" description="Helical" evidence="14">
    <location>
        <begin position="308"/>
        <end position="332"/>
    </location>
</feature>
<gene>
    <name evidence="16" type="ORF">FPZ49_21185</name>
</gene>
<dbReference type="SMART" id="SM00304">
    <property type="entry name" value="HAMP"/>
    <property type="match status" value="1"/>
</dbReference>
<dbReference type="GO" id="GO:0005886">
    <property type="term" value="C:plasma membrane"/>
    <property type="evidence" value="ECO:0007669"/>
    <property type="project" value="UniProtKB-SubCell"/>
</dbReference>
<accession>A0A559K752</accession>
<comment type="caution">
    <text evidence="16">The sequence shown here is derived from an EMBL/GenBank/DDBJ whole genome shotgun (WGS) entry which is preliminary data.</text>
</comment>
<dbReference type="RefSeq" id="WP_144850636.1">
    <property type="nucleotide sequence ID" value="NZ_VNJI01000029.1"/>
</dbReference>
<keyword evidence="10" id="KW-0067">ATP-binding</keyword>
<dbReference type="PANTHER" id="PTHR34220">
    <property type="entry name" value="SENSOR HISTIDINE KINASE YPDA"/>
    <property type="match status" value="1"/>
</dbReference>
<dbReference type="PROSITE" id="PS50885">
    <property type="entry name" value="HAMP"/>
    <property type="match status" value="1"/>
</dbReference>
<dbReference type="GO" id="GO:0000155">
    <property type="term" value="F:phosphorelay sensor kinase activity"/>
    <property type="evidence" value="ECO:0007669"/>
    <property type="project" value="InterPro"/>
</dbReference>
<evidence type="ECO:0000256" key="8">
    <source>
        <dbReference type="ARBA" id="ARBA00022741"/>
    </source>
</evidence>
<evidence type="ECO:0000256" key="11">
    <source>
        <dbReference type="ARBA" id="ARBA00022989"/>
    </source>
</evidence>
<evidence type="ECO:0000256" key="13">
    <source>
        <dbReference type="ARBA" id="ARBA00023136"/>
    </source>
</evidence>
<keyword evidence="11 14" id="KW-1133">Transmembrane helix</keyword>
<evidence type="ECO:0000256" key="2">
    <source>
        <dbReference type="ARBA" id="ARBA00004651"/>
    </source>
</evidence>
<dbReference type="InterPro" id="IPR004358">
    <property type="entry name" value="Sig_transdc_His_kin-like_C"/>
</dbReference>
<keyword evidence="17" id="KW-1185">Reference proteome</keyword>
<dbReference type="CDD" id="cd12912">
    <property type="entry name" value="PDC2_MCP_like"/>
    <property type="match status" value="1"/>
</dbReference>
<dbReference type="InterPro" id="IPR003594">
    <property type="entry name" value="HATPase_dom"/>
</dbReference>
<dbReference type="Gene3D" id="3.30.450.20">
    <property type="entry name" value="PAS domain"/>
    <property type="match status" value="2"/>
</dbReference>
<dbReference type="InterPro" id="IPR033479">
    <property type="entry name" value="dCache_1"/>
</dbReference>
<dbReference type="InterPro" id="IPR003660">
    <property type="entry name" value="HAMP_dom"/>
</dbReference>
<dbReference type="SUPFAM" id="SSF55874">
    <property type="entry name" value="ATPase domain of HSP90 chaperone/DNA topoisomerase II/histidine kinase"/>
    <property type="match status" value="1"/>
</dbReference>
<evidence type="ECO:0000313" key="17">
    <source>
        <dbReference type="Proteomes" id="UP000317036"/>
    </source>
</evidence>
<dbReference type="OrthoDB" id="9776552at2"/>
<evidence type="ECO:0000313" key="16">
    <source>
        <dbReference type="EMBL" id="TVY07965.1"/>
    </source>
</evidence>
<evidence type="ECO:0000256" key="12">
    <source>
        <dbReference type="ARBA" id="ARBA00023012"/>
    </source>
</evidence>
<dbReference type="InterPro" id="IPR010559">
    <property type="entry name" value="Sig_transdc_His_kin_internal"/>
</dbReference>
<keyword evidence="13 14" id="KW-0472">Membrane</keyword>
<keyword evidence="5" id="KW-0597">Phosphoprotein</keyword>
<evidence type="ECO:0000256" key="10">
    <source>
        <dbReference type="ARBA" id="ARBA00022840"/>
    </source>
</evidence>
<dbReference type="Pfam" id="PF02518">
    <property type="entry name" value="HATPase_c"/>
    <property type="match status" value="1"/>
</dbReference>
<evidence type="ECO:0000256" key="7">
    <source>
        <dbReference type="ARBA" id="ARBA00022692"/>
    </source>
</evidence>
<evidence type="ECO:0000256" key="6">
    <source>
        <dbReference type="ARBA" id="ARBA00022679"/>
    </source>
</evidence>
<dbReference type="EMBL" id="VNJI01000029">
    <property type="protein sequence ID" value="TVY07965.1"/>
    <property type="molecule type" value="Genomic_DNA"/>
</dbReference>
<organism evidence="16 17">
    <name type="scientific">Paenibacillus cremeus</name>
    <dbReference type="NCBI Taxonomy" id="2163881"/>
    <lineage>
        <taxon>Bacteria</taxon>
        <taxon>Bacillati</taxon>
        <taxon>Bacillota</taxon>
        <taxon>Bacilli</taxon>
        <taxon>Bacillales</taxon>
        <taxon>Paenibacillaceae</taxon>
        <taxon>Paenibacillus</taxon>
    </lineage>
</organism>
<dbReference type="Gene3D" id="6.10.340.10">
    <property type="match status" value="1"/>
</dbReference>
<dbReference type="EC" id="2.7.13.3" evidence="3"/>
<dbReference type="SUPFAM" id="SSF158472">
    <property type="entry name" value="HAMP domain-like"/>
    <property type="match status" value="1"/>
</dbReference>
<dbReference type="InterPro" id="IPR036890">
    <property type="entry name" value="HATPase_C_sf"/>
</dbReference>
<feature type="domain" description="HAMP" evidence="15">
    <location>
        <begin position="329"/>
        <end position="381"/>
    </location>
</feature>
<keyword evidence="8" id="KW-0547">Nucleotide-binding</keyword>
<evidence type="ECO:0000256" key="3">
    <source>
        <dbReference type="ARBA" id="ARBA00012438"/>
    </source>
</evidence>
<sequence length="619" mass="70438">MWKQWQSIYRGILRTILLRDLPLTSKLLVYSGLLIVVPMCFIGFVSYIRSSDVLENEAKLYSWQIIEQVNTHVGYYVNDFEISILKIVNDPVMNALTKISSKEELETSGMQDDVKQVLKQAAYSRSDISNITVVLEQIQTFDVWSTPNAIRTNDPQNEYWYSSVPRGYEPKIFTRMIRIDDRKEQVISIARRLVSPLTLQPIGMIIIDVNFKRFQEIAEKVTIGRTGYMYILDSEGRYVYHPNFNFLGLPAEFENLPNILTSDSGSFVTTSGAKRLLTYAHSSFLGWTLVTSIPYSELLQGTAYIRHTIFLTVCITLFVAAILGIGLGSSIIRPVKRLARYTRRVEAGDFTGSVEVESKDEIGLLTHSFNRMVGRLRSLLDEVYFSKLRETELALRQREIELKALQSQMNPHFLYNSLETIRGMALEQSVDSISDITGALARLLRYNLKQTSQTVSLKQELYFAKVYLQIQSFRFEDKLEVELDVPEWAQNQLIVRFSLQPLVENCIVHGIEPALGITRIRISAFEGEGNTFVVQVKDTGMGISEERLAEIRQSLREKDVMDGGPSIGIVNVHRRIQYLFGASYGITIDSQAEQGAVVQIRLPLTGLTSLTEERRTNVV</sequence>
<keyword evidence="4" id="KW-1003">Cell membrane</keyword>
<evidence type="ECO:0000256" key="5">
    <source>
        <dbReference type="ARBA" id="ARBA00022553"/>
    </source>
</evidence>
<name>A0A559K752_9BACL</name>
<feature type="transmembrane region" description="Helical" evidence="14">
    <location>
        <begin position="27"/>
        <end position="48"/>
    </location>
</feature>
<keyword evidence="6" id="KW-0808">Transferase</keyword>
<proteinExistence type="predicted"/>
<evidence type="ECO:0000256" key="14">
    <source>
        <dbReference type="SAM" id="Phobius"/>
    </source>
</evidence>
<dbReference type="Gene3D" id="3.30.565.10">
    <property type="entry name" value="Histidine kinase-like ATPase, C-terminal domain"/>
    <property type="match status" value="1"/>
</dbReference>
<keyword evidence="12" id="KW-0902">Two-component regulatory system</keyword>
<dbReference type="Proteomes" id="UP000317036">
    <property type="component" value="Unassembled WGS sequence"/>
</dbReference>
<keyword evidence="9 16" id="KW-0418">Kinase</keyword>
<dbReference type="PANTHER" id="PTHR34220:SF11">
    <property type="entry name" value="SENSOR PROTEIN KINASE HPTS"/>
    <property type="match status" value="1"/>
</dbReference>
<dbReference type="AlphaFoldDB" id="A0A559K752"/>
<dbReference type="SMART" id="SM00387">
    <property type="entry name" value="HATPase_c"/>
    <property type="match status" value="1"/>
</dbReference>
<dbReference type="GO" id="GO:0005524">
    <property type="term" value="F:ATP binding"/>
    <property type="evidence" value="ECO:0007669"/>
    <property type="project" value="UniProtKB-KW"/>
</dbReference>
<dbReference type="CDD" id="cd06225">
    <property type="entry name" value="HAMP"/>
    <property type="match status" value="1"/>
</dbReference>
<dbReference type="Pfam" id="PF06580">
    <property type="entry name" value="His_kinase"/>
    <property type="match status" value="1"/>
</dbReference>
<evidence type="ECO:0000256" key="4">
    <source>
        <dbReference type="ARBA" id="ARBA00022475"/>
    </source>
</evidence>
<keyword evidence="7 14" id="KW-0812">Transmembrane</keyword>
<dbReference type="InterPro" id="IPR050640">
    <property type="entry name" value="Bact_2-comp_sensor_kinase"/>
</dbReference>
<dbReference type="Pfam" id="PF00672">
    <property type="entry name" value="HAMP"/>
    <property type="match status" value="1"/>
</dbReference>
<comment type="subcellular location">
    <subcellularLocation>
        <location evidence="2">Cell membrane</location>
        <topology evidence="2">Multi-pass membrane protein</topology>
    </subcellularLocation>
</comment>
<evidence type="ECO:0000259" key="15">
    <source>
        <dbReference type="PROSITE" id="PS50885"/>
    </source>
</evidence>